<reference evidence="2 3" key="1">
    <citation type="journal article" date="2013" name="Int. J. Syst. Evol. Microbiol.">
        <title>Azospirillum humicireducens sp. nov., a nitrogen-fixing bacterium isolated from a microbial fuel cell.</title>
        <authorList>
            <person name="Zhou S."/>
            <person name="Han L."/>
            <person name="Wang Y."/>
            <person name="Yang G."/>
            <person name="Zhuang L."/>
            <person name="Hu P."/>
        </authorList>
    </citation>
    <scope>NUCLEOTIDE SEQUENCE [LARGE SCALE GENOMIC DNA]</scope>
    <source>
        <strain evidence="2 3">SgZ-5</strain>
    </source>
</reference>
<gene>
    <name evidence="2" type="ORF">A6A40_00880</name>
</gene>
<dbReference type="Proteomes" id="UP000077405">
    <property type="component" value="Chromosome"/>
</dbReference>
<evidence type="ECO:0000256" key="1">
    <source>
        <dbReference type="SAM" id="MobiDB-lite"/>
    </source>
</evidence>
<accession>A0A160JD36</accession>
<sequence>MSRMRQVIYDCAIIYQSDLIRWWHIQDAARVAGASLAVAKNNSGAASPDTAPVSRTAKMLGLTPPRKAAW</sequence>
<name>A0A160JD36_9PROT</name>
<dbReference type="EMBL" id="CP015285">
    <property type="protein sequence ID" value="ANC90580.2"/>
    <property type="molecule type" value="Genomic_DNA"/>
</dbReference>
<protein>
    <submittedName>
        <fullName evidence="2">Uncharacterized protein</fullName>
    </submittedName>
</protein>
<evidence type="ECO:0000313" key="3">
    <source>
        <dbReference type="Proteomes" id="UP000077405"/>
    </source>
</evidence>
<keyword evidence="3" id="KW-1185">Reference proteome</keyword>
<feature type="region of interest" description="Disordered" evidence="1">
    <location>
        <begin position="42"/>
        <end position="70"/>
    </location>
</feature>
<dbReference type="KEGG" id="ahu:A6A40_00880"/>
<organism evidence="2 3">
    <name type="scientific">Azospirillum humicireducens</name>
    <dbReference type="NCBI Taxonomy" id="1226968"/>
    <lineage>
        <taxon>Bacteria</taxon>
        <taxon>Pseudomonadati</taxon>
        <taxon>Pseudomonadota</taxon>
        <taxon>Alphaproteobacteria</taxon>
        <taxon>Rhodospirillales</taxon>
        <taxon>Azospirillaceae</taxon>
        <taxon>Azospirillum</taxon>
    </lineage>
</organism>
<proteinExistence type="predicted"/>
<evidence type="ECO:0000313" key="2">
    <source>
        <dbReference type="EMBL" id="ANC90580.2"/>
    </source>
</evidence>
<dbReference type="AlphaFoldDB" id="A0A160JD36"/>